<keyword evidence="12" id="KW-1185">Reference proteome</keyword>
<keyword evidence="8" id="KW-0333">Golgi apparatus</keyword>
<keyword evidence="7" id="KW-1133">Transmembrane helix</keyword>
<organism evidence="11 12">
    <name type="scientific">Lachancea lanzarotensis</name>
    <dbReference type="NCBI Taxonomy" id="1245769"/>
    <lineage>
        <taxon>Eukaryota</taxon>
        <taxon>Fungi</taxon>
        <taxon>Dikarya</taxon>
        <taxon>Ascomycota</taxon>
        <taxon>Saccharomycotina</taxon>
        <taxon>Saccharomycetes</taxon>
        <taxon>Saccharomycetales</taxon>
        <taxon>Saccharomycetaceae</taxon>
        <taxon>Lachancea</taxon>
    </lineage>
</organism>
<keyword evidence="6" id="KW-0735">Signal-anchor</keyword>
<gene>
    <name evidence="11" type="ORF">LALA0_S10e05754g</name>
</gene>
<evidence type="ECO:0000256" key="7">
    <source>
        <dbReference type="ARBA" id="ARBA00022989"/>
    </source>
</evidence>
<comment type="pathway">
    <text evidence="2">Protein modification; protein glycosylation.</text>
</comment>
<evidence type="ECO:0000256" key="3">
    <source>
        <dbReference type="ARBA" id="ARBA00009105"/>
    </source>
</evidence>
<reference evidence="11 12" key="1">
    <citation type="submission" date="2014-12" db="EMBL/GenBank/DDBJ databases">
        <authorList>
            <person name="Neuveglise Cecile"/>
        </authorList>
    </citation>
    <scope>NUCLEOTIDE SEQUENCE [LARGE SCALE GENOMIC DNA]</scope>
    <source>
        <strain evidence="11 12">CBS 12615</strain>
    </source>
</reference>
<evidence type="ECO:0000256" key="10">
    <source>
        <dbReference type="ARBA" id="ARBA00023180"/>
    </source>
</evidence>
<keyword evidence="4" id="KW-0808">Transferase</keyword>
<proteinExistence type="inferred from homology"/>
<dbReference type="GO" id="GO:0000026">
    <property type="term" value="F:alpha-1,2-mannosyltransferase activity"/>
    <property type="evidence" value="ECO:0007669"/>
    <property type="project" value="EnsemblFungi"/>
</dbReference>
<dbReference type="RefSeq" id="XP_022630452.1">
    <property type="nucleotide sequence ID" value="XM_022770546.1"/>
</dbReference>
<evidence type="ECO:0000256" key="4">
    <source>
        <dbReference type="ARBA" id="ARBA00022679"/>
    </source>
</evidence>
<name>A0A0C7NCY4_9SACH</name>
<dbReference type="SUPFAM" id="SSF53448">
    <property type="entry name" value="Nucleotide-diphospho-sugar transferases"/>
    <property type="match status" value="1"/>
</dbReference>
<evidence type="ECO:0000256" key="1">
    <source>
        <dbReference type="ARBA" id="ARBA00004323"/>
    </source>
</evidence>
<keyword evidence="5" id="KW-0812">Transmembrane</keyword>
<dbReference type="STRING" id="1245769.A0A0C7NCY4"/>
<evidence type="ECO:0000313" key="12">
    <source>
        <dbReference type="Proteomes" id="UP000054304"/>
    </source>
</evidence>
<protein>
    <submittedName>
        <fullName evidence="11">LALA0S10e05754g1_1</fullName>
    </submittedName>
</protein>
<dbReference type="Proteomes" id="UP000054304">
    <property type="component" value="Unassembled WGS sequence"/>
</dbReference>
<comment type="subcellular location">
    <subcellularLocation>
        <location evidence="1">Golgi apparatus membrane</location>
        <topology evidence="1">Single-pass type II membrane protein</topology>
    </subcellularLocation>
</comment>
<comment type="similarity">
    <text evidence="3">Belongs to the MNN1/MNT family.</text>
</comment>
<dbReference type="FunFam" id="3.90.550.10:FF:000177">
    <property type="entry name" value="MNN5p Alpha-1,2-mannosyltransferase"/>
    <property type="match status" value="1"/>
</dbReference>
<dbReference type="Pfam" id="PF11051">
    <property type="entry name" value="Mannosyl_trans3"/>
    <property type="match status" value="1"/>
</dbReference>
<dbReference type="GO" id="GO:0000139">
    <property type="term" value="C:Golgi membrane"/>
    <property type="evidence" value="ECO:0007669"/>
    <property type="project" value="UniProtKB-SubCell"/>
</dbReference>
<dbReference type="PANTHER" id="PTHR31646">
    <property type="entry name" value="ALPHA-1,2-MANNOSYLTRANSFERASE MNN2"/>
    <property type="match status" value="1"/>
</dbReference>
<evidence type="ECO:0000256" key="5">
    <source>
        <dbReference type="ARBA" id="ARBA00022692"/>
    </source>
</evidence>
<dbReference type="PANTHER" id="PTHR31646:SF1">
    <property type="entry name" value="ALPHA-1,2-MANNOSYLTRANSFERASE MNN2"/>
    <property type="match status" value="1"/>
</dbReference>
<dbReference type="EMBL" id="LN736369">
    <property type="protein sequence ID" value="CEP64243.1"/>
    <property type="molecule type" value="Genomic_DNA"/>
</dbReference>
<dbReference type="HOGENOM" id="CLU_013298_1_1_1"/>
<keyword evidence="10" id="KW-0325">Glycoprotein</keyword>
<evidence type="ECO:0000256" key="6">
    <source>
        <dbReference type="ARBA" id="ARBA00022968"/>
    </source>
</evidence>
<dbReference type="GO" id="GO:0046354">
    <property type="term" value="P:mannan biosynthetic process"/>
    <property type="evidence" value="ECO:0007669"/>
    <property type="project" value="TreeGrafter"/>
</dbReference>
<sequence>MVLLTKRFSKVFKVSLVAALFCIAFVLSSRYVDRDISSREYRKYLQDYIDTYTGGNGGAEDKGSEKGKNLAFATKASKQIFGDERGAKNVGSSFAKDTTDPVAAEATAAKKHKEDMQQFFKQVFHSLRMNSPMGKSARQYDTRCKLNGDIGARPDDYDNWSKLTSKNLGECLIISPKEKQLLKTKHRDYVESLEQLVLPKGTYKGDGIVTVGGGKFSMLSFLIIKTLRNLGTTLPVEVFIPPKDEGEEEFCNILLPKYNAKCIFISDVLPDDVIDNFDFKGYQFKSISIIASSFENLLLLDADNFPIKPLDDIFEGEPYTSTGMVLWPDFWRRTTNPAYYDIADIAVNYKKRVRNCMDDITPPRAYTPDMSDLSDVPLHDLECTIPDVSTESGQLMISKNKHLPTVLLSLYYNVNGPSWYYPIFSQKASGEGDKETFIAAANYYGLPSYQVKSVTAVDGYHQPTGFRGVAMLQHDFVQDHQRYRWASNEINSRYSDKSDAAIKLDPNYSPETVYKTYFEPEDRKEVDIMFVHSNLPKFDPFTLWSDQDLIVEGEHIRSYTNLKRLNGYDLELENFRAFKHYLCTQRFHFKYLDDKLGNDRRKWHQMCSYISDRLQFLEKTHLKAIGSS</sequence>
<evidence type="ECO:0000256" key="8">
    <source>
        <dbReference type="ARBA" id="ARBA00023034"/>
    </source>
</evidence>
<dbReference type="AlphaFoldDB" id="A0A0C7NCY4"/>
<dbReference type="InterPro" id="IPR029044">
    <property type="entry name" value="Nucleotide-diphossugar_trans"/>
</dbReference>
<keyword evidence="9" id="KW-0472">Membrane</keyword>
<accession>A0A0C7NCY4</accession>
<evidence type="ECO:0000313" key="11">
    <source>
        <dbReference type="EMBL" id="CEP64243.1"/>
    </source>
</evidence>
<evidence type="ECO:0000256" key="2">
    <source>
        <dbReference type="ARBA" id="ARBA00004922"/>
    </source>
</evidence>
<dbReference type="GeneID" id="34687790"/>
<dbReference type="OrthoDB" id="430354at2759"/>
<evidence type="ECO:0000256" key="9">
    <source>
        <dbReference type="ARBA" id="ARBA00023136"/>
    </source>
</evidence>
<dbReference type="InterPro" id="IPR022751">
    <property type="entry name" value="Alpha_mannosyltransferase"/>
</dbReference>